<proteinExistence type="predicted"/>
<organism evidence="1 2">
    <name type="scientific">Seinonella peptonophila</name>
    <dbReference type="NCBI Taxonomy" id="112248"/>
    <lineage>
        <taxon>Bacteria</taxon>
        <taxon>Bacillati</taxon>
        <taxon>Bacillota</taxon>
        <taxon>Bacilli</taxon>
        <taxon>Bacillales</taxon>
        <taxon>Thermoactinomycetaceae</taxon>
        <taxon>Seinonella</taxon>
    </lineage>
</organism>
<name>A0A1M5B7C3_9BACL</name>
<dbReference type="OrthoDB" id="9812611at2"/>
<dbReference type="STRING" id="112248.SAMN05444392_11914"/>
<evidence type="ECO:0000313" key="1">
    <source>
        <dbReference type="EMBL" id="SHF38379.1"/>
    </source>
</evidence>
<dbReference type="RefSeq" id="WP_073158108.1">
    <property type="nucleotide sequence ID" value="NZ_FQVL01000019.1"/>
</dbReference>
<evidence type="ECO:0000313" key="2">
    <source>
        <dbReference type="Proteomes" id="UP000184476"/>
    </source>
</evidence>
<sequence length="113" mass="12677">MKINEGMLLESKSVRVTMMGKTEVLDKVKDLVFLPNTKLMTTEQVAGFYEVSKKSINSLTFDHKNELLSDGYTVYSGEQLNSLKKSSHIKTRARSLALSLAVQSSSRYALTRL</sequence>
<gene>
    <name evidence="1" type="ORF">SAMN05444392_11914</name>
</gene>
<dbReference type="Proteomes" id="UP000184476">
    <property type="component" value="Unassembled WGS sequence"/>
</dbReference>
<dbReference type="AlphaFoldDB" id="A0A1M5B7C3"/>
<keyword evidence="2" id="KW-1185">Reference proteome</keyword>
<dbReference type="EMBL" id="FQVL01000019">
    <property type="protein sequence ID" value="SHF38379.1"/>
    <property type="molecule type" value="Genomic_DNA"/>
</dbReference>
<reference evidence="1 2" key="1">
    <citation type="submission" date="2016-11" db="EMBL/GenBank/DDBJ databases">
        <authorList>
            <person name="Jaros S."/>
            <person name="Januszkiewicz K."/>
            <person name="Wedrychowicz H."/>
        </authorList>
    </citation>
    <scope>NUCLEOTIDE SEQUENCE [LARGE SCALE GENOMIC DNA]</scope>
    <source>
        <strain evidence="1 2">DSM 44666</strain>
    </source>
</reference>
<protein>
    <submittedName>
        <fullName evidence="1">Uncharacterized protein</fullName>
    </submittedName>
</protein>
<accession>A0A1M5B7C3</accession>